<dbReference type="InterPro" id="IPR025713">
    <property type="entry name" value="MotB-like_N_dom"/>
</dbReference>
<feature type="transmembrane region" description="Helical" evidence="9">
    <location>
        <begin position="24"/>
        <end position="44"/>
    </location>
</feature>
<dbReference type="Pfam" id="PF00691">
    <property type="entry name" value="OmpA"/>
    <property type="match status" value="1"/>
</dbReference>
<evidence type="ECO:0000256" key="9">
    <source>
        <dbReference type="SAM" id="Phobius"/>
    </source>
</evidence>
<dbReference type="PANTHER" id="PTHR30329">
    <property type="entry name" value="STATOR ELEMENT OF FLAGELLAR MOTOR COMPLEX"/>
    <property type="match status" value="1"/>
</dbReference>
<dbReference type="PANTHER" id="PTHR30329:SF21">
    <property type="entry name" value="LIPOPROTEIN YIAD-RELATED"/>
    <property type="match status" value="1"/>
</dbReference>
<evidence type="ECO:0000256" key="7">
    <source>
        <dbReference type="PROSITE-ProRule" id="PRU00473"/>
    </source>
</evidence>
<reference evidence="11" key="1">
    <citation type="submission" date="2024-02" db="EMBL/GenBank/DDBJ databases">
        <title>Tomenella chthoni gen. nov. sp. nov., a member of the family Jonesiaceae isolated from bat guano.</title>
        <authorList>
            <person name="Miller S.L."/>
            <person name="King J."/>
            <person name="Sankaranarayanan K."/>
            <person name="Lawson P.A."/>
        </authorList>
    </citation>
    <scope>NUCLEOTIDE SEQUENCE</scope>
    <source>
        <strain evidence="11">BS-20</strain>
    </source>
</reference>
<keyword evidence="4 9" id="KW-0812">Transmembrane</keyword>
<accession>A0AAU7DVV7</accession>
<keyword evidence="5 9" id="KW-1133">Transmembrane helix</keyword>
<evidence type="ECO:0000313" key="11">
    <source>
        <dbReference type="EMBL" id="XBH22144.1"/>
    </source>
</evidence>
<evidence type="ECO:0000256" key="4">
    <source>
        <dbReference type="ARBA" id="ARBA00022692"/>
    </source>
</evidence>
<comment type="subcellular location">
    <subcellularLocation>
        <location evidence="1">Cell membrane</location>
        <topology evidence="1">Single-pass membrane protein</topology>
    </subcellularLocation>
</comment>
<proteinExistence type="inferred from homology"/>
<keyword evidence="11" id="KW-0966">Cell projection</keyword>
<sequence>MSARRKRRNRGGVEEESSASERWLVSYADMLTVLVGLFIVLYAMSQVDQAKFEQLAASLAVGFGGESQSVLSSGSTILAQTGPVVPNITPSLETPMNGPGGQSQEVNPEAIDPEDLAAARSELENLQALAKALEAALEAKDLESSVTYRITERGLVVGLVSDELFFVADTAQLTETSKRVVDVLAPVLGVLPNQLSIEGHANSVPSVRYPTNWELSADRSTQVLRRFVEEGELNSTRIASVGFGESRPLIDNTTTEGLAVNRRVDVVILSAEPEHIRELIPVVQETLADNEEK</sequence>
<keyword evidence="11" id="KW-0969">Cilium</keyword>
<organism evidence="11">
    <name type="scientific">Jonesiaceae bacterium BS-20</name>
    <dbReference type="NCBI Taxonomy" id="3120821"/>
    <lineage>
        <taxon>Bacteria</taxon>
        <taxon>Bacillati</taxon>
        <taxon>Actinomycetota</taxon>
        <taxon>Actinomycetes</taxon>
        <taxon>Micrococcales</taxon>
        <taxon>Jonesiaceae</taxon>
    </lineage>
</organism>
<evidence type="ECO:0000256" key="5">
    <source>
        <dbReference type="ARBA" id="ARBA00022989"/>
    </source>
</evidence>
<protein>
    <submittedName>
        <fullName evidence="11">Flagellar motor protein MotB</fullName>
    </submittedName>
</protein>
<evidence type="ECO:0000259" key="10">
    <source>
        <dbReference type="PROSITE" id="PS51123"/>
    </source>
</evidence>
<keyword evidence="11" id="KW-0282">Flagellum</keyword>
<evidence type="ECO:0000256" key="8">
    <source>
        <dbReference type="SAM" id="Coils"/>
    </source>
</evidence>
<dbReference type="InterPro" id="IPR050330">
    <property type="entry name" value="Bact_OuterMem_StrucFunc"/>
</dbReference>
<evidence type="ECO:0000256" key="2">
    <source>
        <dbReference type="ARBA" id="ARBA00008914"/>
    </source>
</evidence>
<evidence type="ECO:0000256" key="6">
    <source>
        <dbReference type="ARBA" id="ARBA00023136"/>
    </source>
</evidence>
<dbReference type="EMBL" id="CP146203">
    <property type="protein sequence ID" value="XBH22144.1"/>
    <property type="molecule type" value="Genomic_DNA"/>
</dbReference>
<dbReference type="Gene3D" id="3.30.1330.60">
    <property type="entry name" value="OmpA-like domain"/>
    <property type="match status" value="1"/>
</dbReference>
<dbReference type="GO" id="GO:0005886">
    <property type="term" value="C:plasma membrane"/>
    <property type="evidence" value="ECO:0007669"/>
    <property type="project" value="UniProtKB-SubCell"/>
</dbReference>
<evidence type="ECO:0000256" key="1">
    <source>
        <dbReference type="ARBA" id="ARBA00004162"/>
    </source>
</evidence>
<keyword evidence="6 7" id="KW-0472">Membrane</keyword>
<keyword evidence="3" id="KW-1003">Cell membrane</keyword>
<dbReference type="PROSITE" id="PS51123">
    <property type="entry name" value="OMPA_2"/>
    <property type="match status" value="1"/>
</dbReference>
<feature type="coiled-coil region" evidence="8">
    <location>
        <begin position="116"/>
        <end position="143"/>
    </location>
</feature>
<keyword evidence="8" id="KW-0175">Coiled coil</keyword>
<dbReference type="InterPro" id="IPR036737">
    <property type="entry name" value="OmpA-like_sf"/>
</dbReference>
<name>A0AAU7DVV7_9MICO</name>
<gene>
    <name evidence="11" type="ORF">V5R04_02645</name>
</gene>
<feature type="domain" description="OmpA-like" evidence="10">
    <location>
        <begin position="153"/>
        <end position="272"/>
    </location>
</feature>
<dbReference type="CDD" id="cd07185">
    <property type="entry name" value="OmpA_C-like"/>
    <property type="match status" value="1"/>
</dbReference>
<dbReference type="SUPFAM" id="SSF103088">
    <property type="entry name" value="OmpA-like"/>
    <property type="match status" value="1"/>
</dbReference>
<comment type="similarity">
    <text evidence="2">Belongs to the MotB family.</text>
</comment>
<dbReference type="InterPro" id="IPR006665">
    <property type="entry name" value="OmpA-like"/>
</dbReference>
<evidence type="ECO:0000256" key="3">
    <source>
        <dbReference type="ARBA" id="ARBA00022475"/>
    </source>
</evidence>
<dbReference type="Pfam" id="PF13677">
    <property type="entry name" value="MotB_plug"/>
    <property type="match status" value="1"/>
</dbReference>
<dbReference type="AlphaFoldDB" id="A0AAU7DVV7"/>